<feature type="region of interest" description="Disordered" evidence="2">
    <location>
        <begin position="419"/>
        <end position="552"/>
    </location>
</feature>
<evidence type="ECO:0000256" key="1">
    <source>
        <dbReference type="SAM" id="Coils"/>
    </source>
</evidence>
<dbReference type="PROSITE" id="PS50096">
    <property type="entry name" value="IQ"/>
    <property type="match status" value="1"/>
</dbReference>
<dbReference type="InterPro" id="IPR003103">
    <property type="entry name" value="BAG_domain"/>
</dbReference>
<feature type="compositionally biased region" description="Basic and acidic residues" evidence="2">
    <location>
        <begin position="527"/>
        <end position="536"/>
    </location>
</feature>
<name>A0A165QWI6_9AGAM</name>
<dbReference type="Pfam" id="PF02179">
    <property type="entry name" value="BAG"/>
    <property type="match status" value="1"/>
</dbReference>
<feature type="compositionally biased region" description="Basic and acidic residues" evidence="2">
    <location>
        <begin position="705"/>
        <end position="716"/>
    </location>
</feature>
<protein>
    <recommendedName>
        <fullName evidence="3">BAG domain-containing protein</fullName>
    </recommendedName>
</protein>
<dbReference type="InterPro" id="IPR036533">
    <property type="entry name" value="BAG_dom_sf"/>
</dbReference>
<organism evidence="4 5">
    <name type="scientific">Neolentinus lepideus HHB14362 ss-1</name>
    <dbReference type="NCBI Taxonomy" id="1314782"/>
    <lineage>
        <taxon>Eukaryota</taxon>
        <taxon>Fungi</taxon>
        <taxon>Dikarya</taxon>
        <taxon>Basidiomycota</taxon>
        <taxon>Agaricomycotina</taxon>
        <taxon>Agaricomycetes</taxon>
        <taxon>Gloeophyllales</taxon>
        <taxon>Gloeophyllaceae</taxon>
        <taxon>Neolentinus</taxon>
    </lineage>
</organism>
<keyword evidence="5" id="KW-1185">Reference proteome</keyword>
<sequence>MFGYSPYRDSFRSSYASDPYYRALAEEQAARNQYVAALRAQEEARERAARARRLQEAYRPYASPYNLYYDEEEDENPCYANPYNRGYGGYDPYEMDLERRRRELLLRERELAMQRQREREMERTRMLEAERRRRELAAAEEEKERRRRAEAAAQDFFRNYERGRMFSDEQAYRDKMGHKRSTSTFPNSGTGFPKPNPQTRSARSPNPRRPASAQPSEKTRIPIRTPSPKPAQNQPKPSSPKPQYTKEQVEAAERIQAFVRTHYLRRRALHQISQIEAHFDSLKSSFSFPAVIDFSLSPSSEESIVSVDTTTLSPLPPSECASVPPPSLPYTPHNTSLHAYDHNLGEILSRLDEVQSGGDVKVRERRKEVVRKVQEEQARLEEWRVGLWAAWVKQNVKKQEAEDNDGEDREAVMDMHGSTELEISQPESRMEVEETSSAPQQDHTSDVATTSQAKPSTTDEPSPSHLEQSSEVPQPESKMEVEGSSPPPALVQLLTETSPSPSPSVGPESQSTGSSSPDDLPSIPPEAEVHADHFARVEVNSPVSTHPSDDGFKVEYIEDVPVAGGMDVDERDLPEPPVKITVEDVVPLISENNVEDVPPPDAEMDVDEGRIPVQPEEQPVVEVPLASTPSSAISEPSQEVPETTSPVEVGQQLVSSPRSDAEESSSEPETEAPQTPPPSLQTLPDLQVKQASESAKAKVSSMYSGDERSVDEFVML</sequence>
<evidence type="ECO:0000313" key="4">
    <source>
        <dbReference type="EMBL" id="KZT22973.1"/>
    </source>
</evidence>
<feature type="compositionally biased region" description="Low complexity" evidence="2">
    <location>
        <begin position="612"/>
        <end position="624"/>
    </location>
</feature>
<dbReference type="GO" id="GO:0051087">
    <property type="term" value="F:protein-folding chaperone binding"/>
    <property type="evidence" value="ECO:0007669"/>
    <property type="project" value="InterPro"/>
</dbReference>
<feature type="compositionally biased region" description="Low complexity" evidence="2">
    <location>
        <begin position="503"/>
        <end position="521"/>
    </location>
</feature>
<dbReference type="EMBL" id="KV425589">
    <property type="protein sequence ID" value="KZT22973.1"/>
    <property type="molecule type" value="Genomic_DNA"/>
</dbReference>
<feature type="compositionally biased region" description="Polar residues" evidence="2">
    <location>
        <begin position="435"/>
        <end position="472"/>
    </location>
</feature>
<dbReference type="InParanoid" id="A0A165QWI6"/>
<feature type="compositionally biased region" description="Low complexity" evidence="2">
    <location>
        <begin position="200"/>
        <end position="216"/>
    </location>
</feature>
<feature type="domain" description="BAG" evidence="3">
    <location>
        <begin position="346"/>
        <end position="382"/>
    </location>
</feature>
<evidence type="ECO:0000313" key="5">
    <source>
        <dbReference type="Proteomes" id="UP000076761"/>
    </source>
</evidence>
<evidence type="ECO:0000259" key="3">
    <source>
        <dbReference type="Pfam" id="PF02179"/>
    </source>
</evidence>
<keyword evidence="1" id="KW-0175">Coiled coil</keyword>
<reference evidence="4 5" key="1">
    <citation type="journal article" date="2016" name="Mol. Biol. Evol.">
        <title>Comparative Genomics of Early-Diverging Mushroom-Forming Fungi Provides Insights into the Origins of Lignocellulose Decay Capabilities.</title>
        <authorList>
            <person name="Nagy L.G."/>
            <person name="Riley R."/>
            <person name="Tritt A."/>
            <person name="Adam C."/>
            <person name="Daum C."/>
            <person name="Floudas D."/>
            <person name="Sun H."/>
            <person name="Yadav J.S."/>
            <person name="Pangilinan J."/>
            <person name="Larsson K.H."/>
            <person name="Matsuura K."/>
            <person name="Barry K."/>
            <person name="Labutti K."/>
            <person name="Kuo R."/>
            <person name="Ohm R.A."/>
            <person name="Bhattacharya S.S."/>
            <person name="Shirouzu T."/>
            <person name="Yoshinaga Y."/>
            <person name="Martin F.M."/>
            <person name="Grigoriev I.V."/>
            <person name="Hibbett D.S."/>
        </authorList>
    </citation>
    <scope>NUCLEOTIDE SEQUENCE [LARGE SCALE GENOMIC DNA]</scope>
    <source>
        <strain evidence="4 5">HHB14362 ss-1</strain>
    </source>
</reference>
<feature type="region of interest" description="Disordered" evidence="2">
    <location>
        <begin position="590"/>
        <end position="716"/>
    </location>
</feature>
<feature type="compositionally biased region" description="Polar residues" evidence="2">
    <location>
        <begin position="627"/>
        <end position="646"/>
    </location>
</feature>
<accession>A0A165QWI6</accession>
<feature type="region of interest" description="Disordered" evidence="2">
    <location>
        <begin position="171"/>
        <end position="249"/>
    </location>
</feature>
<dbReference type="SUPFAM" id="SSF63491">
    <property type="entry name" value="BAG domain"/>
    <property type="match status" value="1"/>
</dbReference>
<dbReference type="Gene3D" id="1.20.58.120">
    <property type="entry name" value="BAG domain"/>
    <property type="match status" value="1"/>
</dbReference>
<gene>
    <name evidence="4" type="ORF">NEOLEDRAFT_1243457</name>
</gene>
<proteinExistence type="predicted"/>
<dbReference type="STRING" id="1314782.A0A165QWI6"/>
<dbReference type="OrthoDB" id="333905at2759"/>
<dbReference type="Proteomes" id="UP000076761">
    <property type="component" value="Unassembled WGS sequence"/>
</dbReference>
<dbReference type="AlphaFoldDB" id="A0A165QWI6"/>
<feature type="coiled-coil region" evidence="1">
    <location>
        <begin position="126"/>
        <end position="159"/>
    </location>
</feature>
<evidence type="ECO:0000256" key="2">
    <source>
        <dbReference type="SAM" id="MobiDB-lite"/>
    </source>
</evidence>